<dbReference type="InterPro" id="IPR016032">
    <property type="entry name" value="Sig_transdc_resp-reg_C-effctor"/>
</dbReference>
<keyword evidence="6" id="KW-1185">Reference proteome</keyword>
<dbReference type="EMBL" id="CP014224">
    <property type="protein sequence ID" value="ANW96717.1"/>
    <property type="molecule type" value="Genomic_DNA"/>
</dbReference>
<dbReference type="PROSITE" id="PS50043">
    <property type="entry name" value="HTH_LUXR_2"/>
    <property type="match status" value="1"/>
</dbReference>
<organism evidence="5 6">
    <name type="scientific">Wenyingzhuangia fucanilytica</name>
    <dbReference type="NCBI Taxonomy" id="1790137"/>
    <lineage>
        <taxon>Bacteria</taxon>
        <taxon>Pseudomonadati</taxon>
        <taxon>Bacteroidota</taxon>
        <taxon>Flavobacteriia</taxon>
        <taxon>Flavobacteriales</taxon>
        <taxon>Flavobacteriaceae</taxon>
        <taxon>Wenyingzhuangia</taxon>
    </lineage>
</organism>
<gene>
    <name evidence="5" type="ORF">AXE80_10725</name>
</gene>
<dbReference type="PANTHER" id="PTHR44688">
    <property type="entry name" value="DNA-BINDING TRANSCRIPTIONAL ACTIVATOR DEVR_DOSR"/>
    <property type="match status" value="1"/>
</dbReference>
<dbReference type="Pfam" id="PF00196">
    <property type="entry name" value="GerE"/>
    <property type="match status" value="1"/>
</dbReference>
<evidence type="ECO:0000259" key="4">
    <source>
        <dbReference type="PROSITE" id="PS50043"/>
    </source>
</evidence>
<evidence type="ECO:0000313" key="6">
    <source>
        <dbReference type="Proteomes" id="UP000092967"/>
    </source>
</evidence>
<evidence type="ECO:0000256" key="1">
    <source>
        <dbReference type="ARBA" id="ARBA00023015"/>
    </source>
</evidence>
<evidence type="ECO:0000256" key="2">
    <source>
        <dbReference type="ARBA" id="ARBA00023125"/>
    </source>
</evidence>
<dbReference type="InterPro" id="IPR000792">
    <property type="entry name" value="Tscrpt_reg_LuxR_C"/>
</dbReference>
<keyword evidence="1" id="KW-0805">Transcription regulation</keyword>
<reference evidence="5 6" key="1">
    <citation type="submission" date="2016-02" db="EMBL/GenBank/DDBJ databases">
        <authorList>
            <person name="Wen L."/>
            <person name="He K."/>
            <person name="Yang H."/>
        </authorList>
    </citation>
    <scope>NUCLEOTIDE SEQUENCE [LARGE SCALE GENOMIC DNA]</scope>
    <source>
        <strain evidence="5 6">CZ1127</strain>
    </source>
</reference>
<dbReference type="AlphaFoldDB" id="A0A1B1Y7I9"/>
<protein>
    <recommendedName>
        <fullName evidence="4">HTH luxR-type domain-containing protein</fullName>
    </recommendedName>
</protein>
<keyword evidence="2" id="KW-0238">DNA-binding</keyword>
<proteinExistence type="predicted"/>
<dbReference type="PANTHER" id="PTHR44688:SF16">
    <property type="entry name" value="DNA-BINDING TRANSCRIPTIONAL ACTIVATOR DEVR_DOSR"/>
    <property type="match status" value="1"/>
</dbReference>
<keyword evidence="3" id="KW-0804">Transcription</keyword>
<dbReference type="Proteomes" id="UP000092967">
    <property type="component" value="Chromosome"/>
</dbReference>
<dbReference type="PRINTS" id="PR00038">
    <property type="entry name" value="HTHLUXR"/>
</dbReference>
<evidence type="ECO:0000256" key="3">
    <source>
        <dbReference type="ARBA" id="ARBA00023163"/>
    </source>
</evidence>
<name>A0A1B1Y7I9_9FLAO</name>
<sequence>MEANLNNSHQSTPFSINILAAGMHPEDSNIELWGDKRTKKVFFTQNGNTKPFSKLPHKYHVMLLEQMQNDKVAFKEILKQHGSALNGLEAYTFCKYGALDSSPDLSDDELAKCENFLCNSQLPNPCACLKWKKITVRSNGNTLTTREIQLLELIGQKKSNKEITEIFNISENTLKTHRDNLHKKFKVQSEQELILEAVSDHIIQTQPKNI</sequence>
<evidence type="ECO:0000313" key="5">
    <source>
        <dbReference type="EMBL" id="ANW96717.1"/>
    </source>
</evidence>
<dbReference type="Gene3D" id="1.10.10.10">
    <property type="entry name" value="Winged helix-like DNA-binding domain superfamily/Winged helix DNA-binding domain"/>
    <property type="match status" value="1"/>
</dbReference>
<feature type="domain" description="HTH luxR-type" evidence="4">
    <location>
        <begin position="136"/>
        <end position="201"/>
    </location>
</feature>
<dbReference type="OrthoDB" id="1346789at2"/>
<dbReference type="STRING" id="1790137.AXE80_10725"/>
<dbReference type="GO" id="GO:0003677">
    <property type="term" value="F:DNA binding"/>
    <property type="evidence" value="ECO:0007669"/>
    <property type="project" value="UniProtKB-KW"/>
</dbReference>
<accession>A0A1B1Y7I9</accession>
<dbReference type="InterPro" id="IPR036388">
    <property type="entry name" value="WH-like_DNA-bd_sf"/>
</dbReference>
<dbReference type="CDD" id="cd06170">
    <property type="entry name" value="LuxR_C_like"/>
    <property type="match status" value="1"/>
</dbReference>
<dbReference type="SMART" id="SM00421">
    <property type="entry name" value="HTH_LUXR"/>
    <property type="match status" value="1"/>
</dbReference>
<dbReference type="KEGG" id="wfu:AXE80_10725"/>
<dbReference type="RefSeq" id="WP_068827140.1">
    <property type="nucleotide sequence ID" value="NZ_CP014224.1"/>
</dbReference>
<dbReference type="SUPFAM" id="SSF46894">
    <property type="entry name" value="C-terminal effector domain of the bipartite response regulators"/>
    <property type="match status" value="1"/>
</dbReference>
<dbReference type="GO" id="GO:0006355">
    <property type="term" value="P:regulation of DNA-templated transcription"/>
    <property type="evidence" value="ECO:0007669"/>
    <property type="project" value="InterPro"/>
</dbReference>